<dbReference type="OrthoDB" id="128536at2759"/>
<name>A0A9P1IEJ2_9PELO</name>
<protein>
    <submittedName>
        <fullName evidence="1">Uncharacterized protein</fullName>
    </submittedName>
</protein>
<dbReference type="AlphaFoldDB" id="A0A9P1IEJ2"/>
<evidence type="ECO:0000313" key="1">
    <source>
        <dbReference type="EMBL" id="CAI5443686.1"/>
    </source>
</evidence>
<dbReference type="Proteomes" id="UP001152747">
    <property type="component" value="Unassembled WGS sequence"/>
</dbReference>
<dbReference type="EMBL" id="CANHGI010000002">
    <property type="protein sequence ID" value="CAI5443686.1"/>
    <property type="molecule type" value="Genomic_DNA"/>
</dbReference>
<sequence length="213" mass="24427">MIRRLGDATFYRAESPSQTSMRESEISIDYSQNDEIDRASCNTVIADPWPESPLNQGLVTRGEISETERNLCKKLSLIVDLVADFAGDANKLAESADELLKELRTKIRVYIHFLDVEMVDTEQVLRFNVDRSSICDDRIDWLLHYTKCHKEMRRVLFELSEEVCDDLEACLEQRMRGIPGKKPMPATLRTLAEMQKGMEMAARILGNSPRQRA</sequence>
<gene>
    <name evidence="1" type="ORF">CAMP_LOCUS6323</name>
</gene>
<evidence type="ECO:0000313" key="2">
    <source>
        <dbReference type="Proteomes" id="UP001152747"/>
    </source>
</evidence>
<proteinExistence type="predicted"/>
<accession>A0A9P1IEJ2</accession>
<keyword evidence="2" id="KW-1185">Reference proteome</keyword>
<organism evidence="1 2">
    <name type="scientific">Caenorhabditis angaria</name>
    <dbReference type="NCBI Taxonomy" id="860376"/>
    <lineage>
        <taxon>Eukaryota</taxon>
        <taxon>Metazoa</taxon>
        <taxon>Ecdysozoa</taxon>
        <taxon>Nematoda</taxon>
        <taxon>Chromadorea</taxon>
        <taxon>Rhabditida</taxon>
        <taxon>Rhabditina</taxon>
        <taxon>Rhabditomorpha</taxon>
        <taxon>Rhabditoidea</taxon>
        <taxon>Rhabditidae</taxon>
        <taxon>Peloderinae</taxon>
        <taxon>Caenorhabditis</taxon>
    </lineage>
</organism>
<comment type="caution">
    <text evidence="1">The sequence shown here is derived from an EMBL/GenBank/DDBJ whole genome shotgun (WGS) entry which is preliminary data.</text>
</comment>
<reference evidence="1" key="1">
    <citation type="submission" date="2022-11" db="EMBL/GenBank/DDBJ databases">
        <authorList>
            <person name="Kikuchi T."/>
        </authorList>
    </citation>
    <scope>NUCLEOTIDE SEQUENCE</scope>
    <source>
        <strain evidence="1">PS1010</strain>
    </source>
</reference>